<accession>A0AAN9RDH8</accession>
<dbReference type="PROSITE" id="PS51141">
    <property type="entry name" value="ZF_SBP"/>
    <property type="match status" value="1"/>
</dbReference>
<evidence type="ECO:0000313" key="8">
    <source>
        <dbReference type="Proteomes" id="UP001374584"/>
    </source>
</evidence>
<dbReference type="InterPro" id="IPR004333">
    <property type="entry name" value="SBP_dom"/>
</dbReference>
<dbReference type="Gene3D" id="4.10.1100.10">
    <property type="entry name" value="Transcription factor, SBP-box domain"/>
    <property type="match status" value="1"/>
</dbReference>
<gene>
    <name evidence="7" type="ORF">VNO80_09228</name>
</gene>
<dbReference type="GO" id="GO:0005634">
    <property type="term" value="C:nucleus"/>
    <property type="evidence" value="ECO:0007669"/>
    <property type="project" value="InterPro"/>
</dbReference>
<dbReference type="Pfam" id="PF03110">
    <property type="entry name" value="SBP"/>
    <property type="match status" value="1"/>
</dbReference>
<evidence type="ECO:0000256" key="2">
    <source>
        <dbReference type="ARBA" id="ARBA00022771"/>
    </source>
</evidence>
<evidence type="ECO:0000256" key="3">
    <source>
        <dbReference type="ARBA" id="ARBA00022833"/>
    </source>
</evidence>
<dbReference type="PANTHER" id="PTHR31251">
    <property type="entry name" value="SQUAMOSA PROMOTER-BINDING-LIKE PROTEIN 4"/>
    <property type="match status" value="1"/>
</dbReference>
<dbReference type="InterPro" id="IPR036893">
    <property type="entry name" value="SBP_sf"/>
</dbReference>
<dbReference type="SUPFAM" id="SSF103612">
    <property type="entry name" value="SBT domain"/>
    <property type="match status" value="1"/>
</dbReference>
<evidence type="ECO:0000259" key="6">
    <source>
        <dbReference type="PROSITE" id="PS51141"/>
    </source>
</evidence>
<proteinExistence type="predicted"/>
<dbReference type="InterPro" id="IPR044817">
    <property type="entry name" value="SBP-like"/>
</dbReference>
<name>A0AAN9RDH8_PHACN</name>
<keyword evidence="8" id="KW-1185">Reference proteome</keyword>
<feature type="region of interest" description="Disordered" evidence="5">
    <location>
        <begin position="1"/>
        <end position="30"/>
    </location>
</feature>
<evidence type="ECO:0000313" key="7">
    <source>
        <dbReference type="EMBL" id="KAK7367219.1"/>
    </source>
</evidence>
<dbReference type="GO" id="GO:0003677">
    <property type="term" value="F:DNA binding"/>
    <property type="evidence" value="ECO:0007669"/>
    <property type="project" value="InterPro"/>
</dbReference>
<keyword evidence="3" id="KW-0862">Zinc</keyword>
<organism evidence="7 8">
    <name type="scientific">Phaseolus coccineus</name>
    <name type="common">Scarlet runner bean</name>
    <name type="synonym">Phaseolus multiflorus</name>
    <dbReference type="NCBI Taxonomy" id="3886"/>
    <lineage>
        <taxon>Eukaryota</taxon>
        <taxon>Viridiplantae</taxon>
        <taxon>Streptophyta</taxon>
        <taxon>Embryophyta</taxon>
        <taxon>Tracheophyta</taxon>
        <taxon>Spermatophyta</taxon>
        <taxon>Magnoliopsida</taxon>
        <taxon>eudicotyledons</taxon>
        <taxon>Gunneridae</taxon>
        <taxon>Pentapetalae</taxon>
        <taxon>rosids</taxon>
        <taxon>fabids</taxon>
        <taxon>Fabales</taxon>
        <taxon>Fabaceae</taxon>
        <taxon>Papilionoideae</taxon>
        <taxon>50 kb inversion clade</taxon>
        <taxon>NPAAA clade</taxon>
        <taxon>indigoferoid/millettioid clade</taxon>
        <taxon>Phaseoleae</taxon>
        <taxon>Phaseolus</taxon>
    </lineage>
</organism>
<feature type="region of interest" description="Disordered" evidence="5">
    <location>
        <begin position="75"/>
        <end position="95"/>
    </location>
</feature>
<dbReference type="AlphaFoldDB" id="A0AAN9RDH8"/>
<keyword evidence="1" id="KW-0479">Metal-binding</keyword>
<evidence type="ECO:0000256" key="1">
    <source>
        <dbReference type="ARBA" id="ARBA00022723"/>
    </source>
</evidence>
<dbReference type="PANTHER" id="PTHR31251:SF226">
    <property type="entry name" value="SQUAMOSA PROMOTER-BINDING-LIKE PROTEIN 6"/>
    <property type="match status" value="1"/>
</dbReference>
<evidence type="ECO:0000256" key="5">
    <source>
        <dbReference type="SAM" id="MobiDB-lite"/>
    </source>
</evidence>
<dbReference type="Proteomes" id="UP001374584">
    <property type="component" value="Unassembled WGS sequence"/>
</dbReference>
<comment type="caution">
    <text evidence="7">The sequence shown here is derived from an EMBL/GenBank/DDBJ whole genome shotgun (WGS) entry which is preliminary data.</text>
</comment>
<feature type="domain" description="SBP-type" evidence="6">
    <location>
        <begin position="123"/>
        <end position="200"/>
    </location>
</feature>
<evidence type="ECO:0000256" key="4">
    <source>
        <dbReference type="PROSITE-ProRule" id="PRU00470"/>
    </source>
</evidence>
<dbReference type="EMBL" id="JAYMYR010000004">
    <property type="protein sequence ID" value="KAK7367219.1"/>
    <property type="molecule type" value="Genomic_DNA"/>
</dbReference>
<sequence length="201" mass="22774">MLARLGSPIDDYSVPRRRNPTVDRDTYTLGSSGDRRVWHATAHRRMKGGDSMENRCTQDKSKLVQCLFAAAKTRSEEKNMDNGDDKEESSEGEAVNGAKMVQKITIMLVCGKGKGSRTGSSSSSFCQADECDVKLNMAKRYNRRHKVCERHSKAPVVLVSSIRQRFCQQCSKFHELAQFDETKRSCRKTLARRKTRTDMSL</sequence>
<reference evidence="7 8" key="1">
    <citation type="submission" date="2024-01" db="EMBL/GenBank/DDBJ databases">
        <title>The genomes of 5 underutilized Papilionoideae crops provide insights into root nodulation and disease resistanc.</title>
        <authorList>
            <person name="Jiang F."/>
        </authorList>
    </citation>
    <scope>NUCLEOTIDE SEQUENCE [LARGE SCALE GENOMIC DNA]</scope>
    <source>
        <strain evidence="7">JINMINGXINNONG_FW02</strain>
        <tissue evidence="7">Leaves</tissue>
    </source>
</reference>
<keyword evidence="2 4" id="KW-0863">Zinc-finger</keyword>
<protein>
    <recommendedName>
        <fullName evidence="6">SBP-type domain-containing protein</fullName>
    </recommendedName>
</protein>
<dbReference type="GO" id="GO:0008270">
    <property type="term" value="F:zinc ion binding"/>
    <property type="evidence" value="ECO:0007669"/>
    <property type="project" value="UniProtKB-KW"/>
</dbReference>